<evidence type="ECO:0000256" key="3">
    <source>
        <dbReference type="ARBA" id="ARBA00022832"/>
    </source>
</evidence>
<dbReference type="PANTHER" id="PTHR43149">
    <property type="entry name" value="ENOYL-COA HYDRATASE"/>
    <property type="match status" value="1"/>
</dbReference>
<comment type="caution">
    <text evidence="7">The sequence shown here is derived from an EMBL/GenBank/DDBJ whole genome shotgun (WGS) entry which is preliminary data.</text>
</comment>
<dbReference type="InterPro" id="IPR018376">
    <property type="entry name" value="Enoyl-CoA_hyd/isom_CS"/>
</dbReference>
<comment type="similarity">
    <text evidence="2 6">Belongs to the enoyl-CoA hydratase/isomerase family.</text>
</comment>
<evidence type="ECO:0000313" key="8">
    <source>
        <dbReference type="Proteomes" id="UP000236333"/>
    </source>
</evidence>
<dbReference type="InterPro" id="IPR001753">
    <property type="entry name" value="Enoyl-CoA_hydra/iso"/>
</dbReference>
<dbReference type="Pfam" id="PF00378">
    <property type="entry name" value="ECH_1"/>
    <property type="match status" value="1"/>
</dbReference>
<keyword evidence="3" id="KW-0276">Fatty acid metabolism</keyword>
<dbReference type="Gene3D" id="3.90.226.10">
    <property type="entry name" value="2-enoyl-CoA Hydratase, Chain A, domain 1"/>
    <property type="match status" value="1"/>
</dbReference>
<dbReference type="Gene3D" id="1.10.12.10">
    <property type="entry name" value="Lyase 2-enoyl-coa Hydratase, Chain A, domain 2"/>
    <property type="match status" value="1"/>
</dbReference>
<dbReference type="CDD" id="cd06558">
    <property type="entry name" value="crotonase-like"/>
    <property type="match status" value="1"/>
</dbReference>
<comment type="pathway">
    <text evidence="1">Lipid metabolism; fatty acid beta-oxidation.</text>
</comment>
<dbReference type="InterPro" id="IPR029045">
    <property type="entry name" value="ClpP/crotonase-like_dom_sf"/>
</dbReference>
<evidence type="ECO:0000256" key="5">
    <source>
        <dbReference type="ARBA" id="ARBA00023235"/>
    </source>
</evidence>
<evidence type="ECO:0000256" key="6">
    <source>
        <dbReference type="RuleBase" id="RU003707"/>
    </source>
</evidence>
<evidence type="ECO:0000256" key="4">
    <source>
        <dbReference type="ARBA" id="ARBA00023098"/>
    </source>
</evidence>
<dbReference type="PANTHER" id="PTHR43149:SF1">
    <property type="entry name" value="DELTA(3,5)-DELTA(2,4)-DIENOYL-COA ISOMERASE, MITOCHONDRIAL"/>
    <property type="match status" value="1"/>
</dbReference>
<sequence length="316" mass="32354">MSSALPVAQTPALSYGPLPGYTSIVAGIATPGVAYVELARPLRHNAFHEQLWDEFPRIVVAGQGRNFCAGIDVAYLRRNFLALEQRPPPASGAGGGGGALAAGAASAEAPPAGCPGMQRAAMRRSILALQEAFSEIERCRSPVIAAVQGRCIGGGVDLVTACDLRLCSEDASFCVKEVDLAIAADLGTLQRLPHIVGHGAAMDLALTARTVDAVEAKRMGLVSHVVAAAPDGAALQPRPVVAAALQLAARLASKPLLAVQGTKRVLLHARDQPRVADGLDYVATWNSAQLLSSDLMAALAGAGAGAGSAGTPRARL</sequence>
<gene>
    <name evidence="7" type="ORF">TSOC_003122</name>
</gene>
<dbReference type="InterPro" id="IPR014748">
    <property type="entry name" value="Enoyl-CoA_hydra_C"/>
</dbReference>
<dbReference type="Proteomes" id="UP000236333">
    <property type="component" value="Unassembled WGS sequence"/>
</dbReference>
<proteinExistence type="inferred from homology"/>
<dbReference type="AlphaFoldDB" id="A0A2J8ACD8"/>
<dbReference type="UniPathway" id="UPA00659"/>
<dbReference type="PROSITE" id="PS00166">
    <property type="entry name" value="ENOYL_COA_HYDRATASE"/>
    <property type="match status" value="1"/>
</dbReference>
<evidence type="ECO:0000256" key="2">
    <source>
        <dbReference type="ARBA" id="ARBA00005254"/>
    </source>
</evidence>
<accession>A0A2J8ACD8</accession>
<dbReference type="GO" id="GO:0006635">
    <property type="term" value="P:fatty acid beta-oxidation"/>
    <property type="evidence" value="ECO:0007669"/>
    <property type="project" value="UniProtKB-UniPathway"/>
</dbReference>
<dbReference type="InterPro" id="IPR045002">
    <property type="entry name" value="Ech1-like"/>
</dbReference>
<evidence type="ECO:0000313" key="7">
    <source>
        <dbReference type="EMBL" id="PNH10176.1"/>
    </source>
</evidence>
<dbReference type="EMBL" id="PGGS01000064">
    <property type="protein sequence ID" value="PNH10176.1"/>
    <property type="molecule type" value="Genomic_DNA"/>
</dbReference>
<organism evidence="7 8">
    <name type="scientific">Tetrabaena socialis</name>
    <dbReference type="NCBI Taxonomy" id="47790"/>
    <lineage>
        <taxon>Eukaryota</taxon>
        <taxon>Viridiplantae</taxon>
        <taxon>Chlorophyta</taxon>
        <taxon>core chlorophytes</taxon>
        <taxon>Chlorophyceae</taxon>
        <taxon>CS clade</taxon>
        <taxon>Chlamydomonadales</taxon>
        <taxon>Tetrabaenaceae</taxon>
        <taxon>Tetrabaena</taxon>
    </lineage>
</organism>
<reference evidence="7 8" key="1">
    <citation type="journal article" date="2017" name="Mol. Biol. Evol.">
        <title>The 4-celled Tetrabaena socialis nuclear genome reveals the essential components for genetic control of cell number at the origin of multicellularity in the volvocine lineage.</title>
        <authorList>
            <person name="Featherston J."/>
            <person name="Arakaki Y."/>
            <person name="Hanschen E.R."/>
            <person name="Ferris P.J."/>
            <person name="Michod R.E."/>
            <person name="Olson B.J.S.C."/>
            <person name="Nozaki H."/>
            <person name="Durand P.M."/>
        </authorList>
    </citation>
    <scope>NUCLEOTIDE SEQUENCE [LARGE SCALE GENOMIC DNA]</scope>
    <source>
        <strain evidence="7 8">NIES-571</strain>
    </source>
</reference>
<dbReference type="SUPFAM" id="SSF52096">
    <property type="entry name" value="ClpP/crotonase"/>
    <property type="match status" value="1"/>
</dbReference>
<evidence type="ECO:0000256" key="1">
    <source>
        <dbReference type="ARBA" id="ARBA00005005"/>
    </source>
</evidence>
<dbReference type="OrthoDB" id="14970at2759"/>
<name>A0A2J8ACD8_9CHLO</name>
<keyword evidence="8" id="KW-1185">Reference proteome</keyword>
<keyword evidence="4" id="KW-0443">Lipid metabolism</keyword>
<dbReference type="GO" id="GO:0051750">
    <property type="term" value="F:delta(3,5)-delta(2,4)-dienoyl-CoA isomerase activity"/>
    <property type="evidence" value="ECO:0007669"/>
    <property type="project" value="TreeGrafter"/>
</dbReference>
<keyword evidence="5 7" id="KW-0413">Isomerase</keyword>
<protein>
    <submittedName>
        <fullName evidence="7">Delta(3,5)-Delta(2,4)-dienoyl-CoA isomerase, mitochondrial</fullName>
    </submittedName>
</protein>